<reference evidence="2 3" key="1">
    <citation type="submission" date="2021-08" db="EMBL/GenBank/DDBJ databases">
        <title>Complete genome sequence of the strain Aneurinibacillus thermoaerophilus CCM 8960.</title>
        <authorList>
            <person name="Musilova J."/>
            <person name="Kourilova X."/>
            <person name="Pernicova I."/>
            <person name="Bezdicek M."/>
            <person name="Lengerova M."/>
            <person name="Obruca S."/>
            <person name="Sedlar K."/>
        </authorList>
    </citation>
    <scope>NUCLEOTIDE SEQUENCE [LARGE SCALE GENOMIC DNA]</scope>
    <source>
        <strain evidence="2 3">CCM 8960</strain>
    </source>
</reference>
<keyword evidence="3" id="KW-1185">Reference proteome</keyword>
<dbReference type="InterPro" id="IPR025324">
    <property type="entry name" value="DUF4230"/>
</dbReference>
<protein>
    <submittedName>
        <fullName evidence="2">DUF4230 domain-containing protein</fullName>
    </submittedName>
</protein>
<sequence>MNNKDEILQRTRDSVNERGGATVYRLPYAEKEPEQKGRFRLKFPLLQWLNKWKKIVAFFVLGCIIIGSGIWAGSGMFGASRVTSQTVVQEIQELSYLTTAEVVMMTTLEGEDVYRFYNIELPGTKRFFHIDVPAKILVGIDLKKVTPSDIRIDETNKQITITLPRADFLQAPNIDINKVKVFTDEGIFREKMTPEEQREFLIRAQDKLRQEAVGSGVLRTAEDRAVRVLQQIYKPVGYQVNVAFK</sequence>
<dbReference type="EMBL" id="CP080764">
    <property type="protein sequence ID" value="QYY42324.1"/>
    <property type="molecule type" value="Genomic_DNA"/>
</dbReference>
<keyword evidence="1" id="KW-0812">Transmembrane</keyword>
<dbReference type="Proteomes" id="UP000826616">
    <property type="component" value="Chromosome"/>
</dbReference>
<evidence type="ECO:0000313" key="2">
    <source>
        <dbReference type="EMBL" id="QYY42324.1"/>
    </source>
</evidence>
<dbReference type="GeneID" id="97142873"/>
<evidence type="ECO:0000313" key="3">
    <source>
        <dbReference type="Proteomes" id="UP000826616"/>
    </source>
</evidence>
<gene>
    <name evidence="2" type="ORF">K3F53_15935</name>
</gene>
<keyword evidence="1" id="KW-1133">Transmembrane helix</keyword>
<dbReference type="Pfam" id="PF14014">
    <property type="entry name" value="DUF4230"/>
    <property type="match status" value="1"/>
</dbReference>
<evidence type="ECO:0000256" key="1">
    <source>
        <dbReference type="SAM" id="Phobius"/>
    </source>
</evidence>
<keyword evidence="1" id="KW-0472">Membrane</keyword>
<feature type="transmembrane region" description="Helical" evidence="1">
    <location>
        <begin position="55"/>
        <end position="77"/>
    </location>
</feature>
<proteinExistence type="predicted"/>
<organism evidence="2 3">
    <name type="scientific">Aneurinibacillus thermoaerophilus</name>
    <dbReference type="NCBI Taxonomy" id="143495"/>
    <lineage>
        <taxon>Bacteria</taxon>
        <taxon>Bacillati</taxon>
        <taxon>Bacillota</taxon>
        <taxon>Bacilli</taxon>
        <taxon>Bacillales</taxon>
        <taxon>Paenibacillaceae</taxon>
        <taxon>Aneurinibacillus group</taxon>
        <taxon>Aneurinibacillus</taxon>
    </lineage>
</organism>
<name>A0ABX8YB20_ANETH</name>
<accession>A0ABX8YB20</accession>
<dbReference type="RefSeq" id="WP_220559109.1">
    <property type="nucleotide sequence ID" value="NZ_CP080764.1"/>
</dbReference>